<evidence type="ECO:0000313" key="1">
    <source>
        <dbReference type="EMBL" id="PYC46377.1"/>
    </source>
</evidence>
<evidence type="ECO:0000313" key="2">
    <source>
        <dbReference type="Proteomes" id="UP000248012"/>
    </source>
</evidence>
<name>A0A2V4NJQ0_9RHOB</name>
<dbReference type="AlphaFoldDB" id="A0A2V4NJQ0"/>
<reference evidence="1 2" key="1">
    <citation type="submission" date="2018-05" db="EMBL/GenBank/DDBJ databases">
        <title>Oceanovita maritima gen. nov., sp. nov., a marine bacterium in the family Rhodobacteraceae isolated from surface seawater of Lundu port Xiamen, China.</title>
        <authorList>
            <person name="Hetharua B.H."/>
            <person name="Min D."/>
            <person name="Liao H."/>
            <person name="Tian Y."/>
        </authorList>
    </citation>
    <scope>NUCLEOTIDE SEQUENCE [LARGE SCALE GENOMIC DNA]</scope>
    <source>
        <strain evidence="1 2">FSX-11</strain>
    </source>
</reference>
<protein>
    <submittedName>
        <fullName evidence="1">Uncharacterized protein</fullName>
    </submittedName>
</protein>
<accession>A0A2V4NJQ0</accession>
<gene>
    <name evidence="1" type="ORF">DI396_15800</name>
</gene>
<organism evidence="1 2">
    <name type="scientific">Litorivita pollutaquae</name>
    <dbReference type="NCBI Taxonomy" id="2200892"/>
    <lineage>
        <taxon>Bacteria</taxon>
        <taxon>Pseudomonadati</taxon>
        <taxon>Pseudomonadota</taxon>
        <taxon>Alphaproteobacteria</taxon>
        <taxon>Rhodobacterales</taxon>
        <taxon>Paracoccaceae</taxon>
        <taxon>Litorivita</taxon>
    </lineage>
</organism>
<proteinExistence type="predicted"/>
<sequence length="98" mass="10425">MLVDCKSEAVLGSATAFAQSASPMAMYGSQRFFCFSVAVAQTIVRTVGGVNHVAKARNPFAAMLLFQNPPVVAKITARAAYPSGINAHYLPVSTAWFQ</sequence>
<keyword evidence="2" id="KW-1185">Reference proteome</keyword>
<dbReference type="EMBL" id="QFVT01000015">
    <property type="protein sequence ID" value="PYC46377.1"/>
    <property type="molecule type" value="Genomic_DNA"/>
</dbReference>
<dbReference type="Proteomes" id="UP000248012">
    <property type="component" value="Unassembled WGS sequence"/>
</dbReference>
<comment type="caution">
    <text evidence="1">The sequence shown here is derived from an EMBL/GenBank/DDBJ whole genome shotgun (WGS) entry which is preliminary data.</text>
</comment>